<protein>
    <submittedName>
        <fullName evidence="2">NAD(P)H-binding protein</fullName>
    </submittedName>
</protein>
<name>A0ABZ1IL48_9PSEU</name>
<dbReference type="SUPFAM" id="SSF51735">
    <property type="entry name" value="NAD(P)-binding Rossmann-fold domains"/>
    <property type="match status" value="1"/>
</dbReference>
<gene>
    <name evidence="2" type="ORF">VSH64_20855</name>
</gene>
<evidence type="ECO:0000259" key="1">
    <source>
        <dbReference type="Pfam" id="PF13460"/>
    </source>
</evidence>
<dbReference type="InterPro" id="IPR051606">
    <property type="entry name" value="Polyketide_Oxido-like"/>
</dbReference>
<dbReference type="RefSeq" id="WP_326837311.1">
    <property type="nucleotide sequence ID" value="NZ_CP142149.1"/>
</dbReference>
<reference evidence="2 3" key="1">
    <citation type="journal article" date="2015" name="Int. J. Syst. Evol. Microbiol.">
        <title>Amycolatopsis rhabdoformis sp. nov., an actinomycete isolated from a tropical forest soil.</title>
        <authorList>
            <person name="Souza W.R."/>
            <person name="Silva R.E."/>
            <person name="Goodfellow M."/>
            <person name="Busarakam K."/>
            <person name="Figueiro F.S."/>
            <person name="Ferreira D."/>
            <person name="Rodrigues-Filho E."/>
            <person name="Moraes L.A.B."/>
            <person name="Zucchi T.D."/>
        </authorList>
    </citation>
    <scope>NUCLEOTIDE SEQUENCE [LARGE SCALE GENOMIC DNA]</scope>
    <source>
        <strain evidence="2 3">NCIMB 14900</strain>
    </source>
</reference>
<accession>A0ABZ1IL48</accession>
<evidence type="ECO:0000313" key="3">
    <source>
        <dbReference type="Proteomes" id="UP001330812"/>
    </source>
</evidence>
<dbReference type="InterPro" id="IPR016040">
    <property type="entry name" value="NAD(P)-bd_dom"/>
</dbReference>
<dbReference type="InterPro" id="IPR036291">
    <property type="entry name" value="NAD(P)-bd_dom_sf"/>
</dbReference>
<sequence>MRIAVFGATGLAGRAIVTEALARDHAVTALSRRADAAASSERLTVHALDVAEESTLDPVLADADAAVLTIRLAPGEEHRLAPLSRGFLDAAARSRTRVLVVGGSAPLRSPDDPARLVLHDPRRVPEAWQAVAQASLDQFRVCQAHAYAGWTYLSPPAVLAPGARSGAYRRGGDTLLTDARGDSHITAPDLAIAVLDELENPGDARHFTVAQA</sequence>
<feature type="domain" description="NAD(P)-binding" evidence="1">
    <location>
        <begin position="7"/>
        <end position="201"/>
    </location>
</feature>
<keyword evidence="3" id="KW-1185">Reference proteome</keyword>
<dbReference type="PANTHER" id="PTHR43355:SF2">
    <property type="entry name" value="FLAVIN REDUCTASE (NADPH)"/>
    <property type="match status" value="1"/>
</dbReference>
<proteinExistence type="predicted"/>
<dbReference type="Pfam" id="PF13460">
    <property type="entry name" value="NAD_binding_10"/>
    <property type="match status" value="1"/>
</dbReference>
<dbReference type="Proteomes" id="UP001330812">
    <property type="component" value="Chromosome"/>
</dbReference>
<dbReference type="EMBL" id="CP142149">
    <property type="protein sequence ID" value="WSE34503.1"/>
    <property type="molecule type" value="Genomic_DNA"/>
</dbReference>
<dbReference type="PANTHER" id="PTHR43355">
    <property type="entry name" value="FLAVIN REDUCTASE (NADPH)"/>
    <property type="match status" value="1"/>
</dbReference>
<organism evidence="2 3">
    <name type="scientific">Amycolatopsis rhabdoformis</name>
    <dbReference type="NCBI Taxonomy" id="1448059"/>
    <lineage>
        <taxon>Bacteria</taxon>
        <taxon>Bacillati</taxon>
        <taxon>Actinomycetota</taxon>
        <taxon>Actinomycetes</taxon>
        <taxon>Pseudonocardiales</taxon>
        <taxon>Pseudonocardiaceae</taxon>
        <taxon>Amycolatopsis</taxon>
    </lineage>
</organism>
<dbReference type="Gene3D" id="3.40.50.720">
    <property type="entry name" value="NAD(P)-binding Rossmann-like Domain"/>
    <property type="match status" value="1"/>
</dbReference>
<evidence type="ECO:0000313" key="2">
    <source>
        <dbReference type="EMBL" id="WSE34503.1"/>
    </source>
</evidence>